<keyword evidence="6" id="KW-1185">Reference proteome</keyword>
<evidence type="ECO:0000256" key="2">
    <source>
        <dbReference type="ARBA" id="ARBA00022676"/>
    </source>
</evidence>
<keyword evidence="3" id="KW-0808">Transferase</keyword>
<evidence type="ECO:0000313" key="5">
    <source>
        <dbReference type="EMBL" id="QQP90269.1"/>
    </source>
</evidence>
<dbReference type="CDD" id="cd04186">
    <property type="entry name" value="GT_2_like_c"/>
    <property type="match status" value="1"/>
</dbReference>
<dbReference type="PANTHER" id="PTHR43179">
    <property type="entry name" value="RHAMNOSYLTRANSFERASE WBBL"/>
    <property type="match status" value="1"/>
</dbReference>
<proteinExistence type="inferred from homology"/>
<evidence type="ECO:0000313" key="6">
    <source>
        <dbReference type="Proteomes" id="UP000595197"/>
    </source>
</evidence>
<keyword evidence="2" id="KW-0328">Glycosyltransferase</keyword>
<dbReference type="InterPro" id="IPR001173">
    <property type="entry name" value="Glyco_trans_2-like"/>
</dbReference>
<dbReference type="Pfam" id="PF00535">
    <property type="entry name" value="Glycos_transf_2"/>
    <property type="match status" value="1"/>
</dbReference>
<dbReference type="Proteomes" id="UP000595197">
    <property type="component" value="Chromosome"/>
</dbReference>
<evidence type="ECO:0000256" key="1">
    <source>
        <dbReference type="ARBA" id="ARBA00006739"/>
    </source>
</evidence>
<comment type="similarity">
    <text evidence="1">Belongs to the glycosyltransferase 2 family.</text>
</comment>
<sequence>MTTEAPVCVIVVNHNGGALLSRCIDSLAAQTVLPRDVVVVDNLSTDGSAAFLETLSGPLAGRVRLIAPGANLGFAAANNLAAGLTREPWIALLNPDAFPEPRWLEALADATVRHPDVAMFGSTQIDAESPGRLDGAGDVYHASGLVWRGHHGAPVSELPPEGEVFAPCAAAALYRRDAFLAAGGFDEGFFCYCEDVDLGFRLRLAGERCVQVASARVLHVGSAITGRRSGFATYHGTRNRVWMFVKNMPAPLLIGLLPVHLAVNGLMLARGAVLGQGGPMLRGLRDAVRHIGPVLAERRAIQARRRLSAAGVARAVDWSVTGLLARRARPLDGPSRRAAGPLPDAPMK</sequence>
<dbReference type="Gene3D" id="3.90.550.10">
    <property type="entry name" value="Spore Coat Polysaccharide Biosynthesis Protein SpsA, Chain A"/>
    <property type="match status" value="1"/>
</dbReference>
<name>A0ABX7B7C6_9PROT</name>
<dbReference type="SUPFAM" id="SSF53448">
    <property type="entry name" value="Nucleotide-diphospho-sugar transferases"/>
    <property type="match status" value="1"/>
</dbReference>
<dbReference type="PANTHER" id="PTHR43179:SF12">
    <property type="entry name" value="GALACTOFURANOSYLTRANSFERASE GLFT2"/>
    <property type="match status" value="1"/>
</dbReference>
<protein>
    <submittedName>
        <fullName evidence="5">Glycosyltransferase family 2 protein</fullName>
    </submittedName>
</protein>
<organism evidence="5 6">
    <name type="scientific">Skermanella cutis</name>
    <dbReference type="NCBI Taxonomy" id="2775420"/>
    <lineage>
        <taxon>Bacteria</taxon>
        <taxon>Pseudomonadati</taxon>
        <taxon>Pseudomonadota</taxon>
        <taxon>Alphaproteobacteria</taxon>
        <taxon>Rhodospirillales</taxon>
        <taxon>Azospirillaceae</taxon>
        <taxon>Skermanella</taxon>
    </lineage>
</organism>
<dbReference type="InterPro" id="IPR029044">
    <property type="entry name" value="Nucleotide-diphossugar_trans"/>
</dbReference>
<evidence type="ECO:0000259" key="4">
    <source>
        <dbReference type="Pfam" id="PF00535"/>
    </source>
</evidence>
<reference evidence="5" key="1">
    <citation type="submission" date="2021-02" db="EMBL/GenBank/DDBJ databases">
        <title>Skermanella TT6 skin isolate.</title>
        <authorList>
            <person name="Lee K."/>
            <person name="Ganzorig M."/>
        </authorList>
    </citation>
    <scope>NUCLEOTIDE SEQUENCE</scope>
    <source>
        <strain evidence="5">TT6</strain>
    </source>
</reference>
<feature type="domain" description="Glycosyltransferase 2-like" evidence="4">
    <location>
        <begin position="8"/>
        <end position="179"/>
    </location>
</feature>
<dbReference type="RefSeq" id="WP_201077252.1">
    <property type="nucleotide sequence ID" value="NZ_CP067420.1"/>
</dbReference>
<evidence type="ECO:0000256" key="3">
    <source>
        <dbReference type="ARBA" id="ARBA00022679"/>
    </source>
</evidence>
<dbReference type="EMBL" id="CP067420">
    <property type="protein sequence ID" value="QQP90269.1"/>
    <property type="molecule type" value="Genomic_DNA"/>
</dbReference>
<accession>A0ABX7B7C6</accession>
<gene>
    <name evidence="5" type="ORF">IGS68_03135</name>
</gene>